<accession>A0A329SVB5</accession>
<evidence type="ECO:0000313" key="2">
    <source>
        <dbReference type="EMBL" id="KAG2944501.1"/>
    </source>
</evidence>
<organism evidence="6 7">
    <name type="scientific">Phytophthora cactorum</name>
    <dbReference type="NCBI Taxonomy" id="29920"/>
    <lineage>
        <taxon>Eukaryota</taxon>
        <taxon>Sar</taxon>
        <taxon>Stramenopiles</taxon>
        <taxon>Oomycota</taxon>
        <taxon>Peronosporomycetes</taxon>
        <taxon>Peronosporales</taxon>
        <taxon>Peronosporaceae</taxon>
        <taxon>Phytophthora</taxon>
    </lineage>
</organism>
<dbReference type="InterPro" id="IPR029063">
    <property type="entry name" value="SAM-dependent_MTases_sf"/>
</dbReference>
<evidence type="ECO:0000313" key="5">
    <source>
        <dbReference type="EMBL" id="KAG3225857.1"/>
    </source>
</evidence>
<dbReference type="EMBL" id="RCMG01000002">
    <property type="protein sequence ID" value="KAG2869476.1"/>
    <property type="molecule type" value="Genomic_DNA"/>
</dbReference>
<evidence type="ECO:0000313" key="3">
    <source>
        <dbReference type="EMBL" id="KAG2955126.1"/>
    </source>
</evidence>
<dbReference type="PANTHER" id="PTHR14614">
    <property type="entry name" value="HEPATOCELLULAR CARCINOMA-ASSOCIATED ANTIGEN"/>
    <property type="match status" value="1"/>
</dbReference>
<evidence type="ECO:0008006" key="8">
    <source>
        <dbReference type="Google" id="ProtNLM"/>
    </source>
</evidence>
<dbReference type="AlphaFoldDB" id="A0A329SVB5"/>
<dbReference type="InterPro" id="IPR019410">
    <property type="entry name" value="Methyltransf_16"/>
</dbReference>
<sequence>MEASSNDEAAQRTLRFVCGCRNYGIESQASYQSVTTDAEPTLKRQRVDESSIVEVRLVEFIRDLDEANEDNNKYYGLFVWPSALLLSRFVAHEASWLCRDKVVLELGCGTGLPSILSGLCGATKVYLTDRPDVGDTQRNAEANITLNGLEGCAEYIPLTWGDMHISDEITSILRTVQVILAADCFYQSEDFEKVVATVALILRCSSSTSCKFYFTYQLRSINRSIAPLLSRWGLTAESIKKTAYINDANEIEDTSAQGFDNIYLYEMKRQA</sequence>
<evidence type="ECO:0000313" key="4">
    <source>
        <dbReference type="EMBL" id="KAG3000806.1"/>
    </source>
</evidence>
<dbReference type="Proteomes" id="UP000760860">
    <property type="component" value="Unassembled WGS sequence"/>
</dbReference>
<evidence type="ECO:0000313" key="6">
    <source>
        <dbReference type="EMBL" id="RAW40515.1"/>
    </source>
</evidence>
<evidence type="ECO:0000313" key="7">
    <source>
        <dbReference type="Proteomes" id="UP000251314"/>
    </source>
</evidence>
<dbReference type="Proteomes" id="UP000735874">
    <property type="component" value="Unassembled WGS sequence"/>
</dbReference>
<dbReference type="GO" id="GO:0005634">
    <property type="term" value="C:nucleus"/>
    <property type="evidence" value="ECO:0007669"/>
    <property type="project" value="TreeGrafter"/>
</dbReference>
<dbReference type="EMBL" id="MJFZ01000046">
    <property type="protein sequence ID" value="RAW40515.1"/>
    <property type="molecule type" value="Genomic_DNA"/>
</dbReference>
<reference evidence="1" key="2">
    <citation type="submission" date="2018-10" db="EMBL/GenBank/DDBJ databases">
        <title>Effector identification in a new, highly contiguous assembly of the strawberry crown rot pathogen Phytophthora cactorum.</title>
        <authorList>
            <person name="Armitage A.D."/>
            <person name="Nellist C.F."/>
            <person name="Bates H."/>
            <person name="Vickerstaff R.J."/>
            <person name="Harrison R.J."/>
        </authorList>
    </citation>
    <scope>NUCLEOTIDE SEQUENCE</scope>
    <source>
        <strain evidence="1">15-7</strain>
        <strain evidence="2">4032</strain>
        <strain evidence="3">4040</strain>
        <strain evidence="4">P415</strain>
        <strain evidence="5">P421</strain>
    </source>
</reference>
<dbReference type="PANTHER" id="PTHR14614:SF165">
    <property type="entry name" value="FAM86 N-TERMINAL DOMAIN-CONTAINING PROTEIN"/>
    <property type="match status" value="1"/>
</dbReference>
<keyword evidence="7" id="KW-1185">Reference proteome</keyword>
<dbReference type="Proteomes" id="UP000697107">
    <property type="component" value="Unassembled WGS sequence"/>
</dbReference>
<comment type="caution">
    <text evidence="6">The sequence shown here is derived from an EMBL/GenBank/DDBJ whole genome shotgun (WGS) entry which is preliminary data.</text>
</comment>
<dbReference type="STRING" id="29920.A0A329SVB5"/>
<evidence type="ECO:0000313" key="1">
    <source>
        <dbReference type="EMBL" id="KAG2869476.1"/>
    </source>
</evidence>
<dbReference type="EMBL" id="RCML01000001">
    <property type="protein sequence ID" value="KAG3000806.1"/>
    <property type="molecule type" value="Genomic_DNA"/>
</dbReference>
<name>A0A329SVB5_9STRA</name>
<gene>
    <name evidence="6" type="ORF">PC110_g3272</name>
    <name evidence="1" type="ORF">PC113_g142</name>
    <name evidence="2" type="ORF">PC115_g245</name>
    <name evidence="3" type="ORF">PC117_g707</name>
    <name evidence="4" type="ORF">PC118_g28</name>
    <name evidence="5" type="ORF">PC129_g3567</name>
</gene>
<dbReference type="EMBL" id="RCMK01000007">
    <property type="protein sequence ID" value="KAG2955126.1"/>
    <property type="molecule type" value="Genomic_DNA"/>
</dbReference>
<dbReference type="EMBL" id="RCMI01000003">
    <property type="protein sequence ID" value="KAG2944501.1"/>
    <property type="molecule type" value="Genomic_DNA"/>
</dbReference>
<dbReference type="EMBL" id="RCMV01000073">
    <property type="protein sequence ID" value="KAG3225857.1"/>
    <property type="molecule type" value="Genomic_DNA"/>
</dbReference>
<proteinExistence type="predicted"/>
<reference evidence="6 7" key="1">
    <citation type="submission" date="2018-01" db="EMBL/GenBank/DDBJ databases">
        <title>Draft genome of the strawberry crown rot pathogen Phytophthora cactorum.</title>
        <authorList>
            <person name="Armitage A.D."/>
            <person name="Lysoe E."/>
            <person name="Nellist C.F."/>
            <person name="Harrison R.J."/>
            <person name="Brurberg M.B."/>
        </authorList>
    </citation>
    <scope>NUCLEOTIDE SEQUENCE [LARGE SCALE GENOMIC DNA]</scope>
    <source>
        <strain evidence="6 7">10300</strain>
    </source>
</reference>
<dbReference type="OrthoDB" id="407325at2759"/>
<dbReference type="VEuPathDB" id="FungiDB:PC110_g3272"/>
<dbReference type="Proteomes" id="UP000251314">
    <property type="component" value="Unassembled WGS sequence"/>
</dbReference>
<dbReference type="GO" id="GO:0005737">
    <property type="term" value="C:cytoplasm"/>
    <property type="evidence" value="ECO:0007669"/>
    <property type="project" value="TreeGrafter"/>
</dbReference>
<protein>
    <recommendedName>
        <fullName evidence="8">S-adenosyl-L-methionine-dependent methyltransferase</fullName>
    </recommendedName>
</protein>
<dbReference type="SUPFAM" id="SSF53335">
    <property type="entry name" value="S-adenosyl-L-methionine-dependent methyltransferases"/>
    <property type="match status" value="1"/>
</dbReference>
<dbReference type="Gene3D" id="3.40.50.150">
    <property type="entry name" value="Vaccinia Virus protein VP39"/>
    <property type="match status" value="1"/>
</dbReference>
<dbReference type="Pfam" id="PF10294">
    <property type="entry name" value="Methyltransf_16"/>
    <property type="match status" value="1"/>
</dbReference>
<dbReference type="Proteomes" id="UP000736787">
    <property type="component" value="Unassembled WGS sequence"/>
</dbReference>
<dbReference type="Proteomes" id="UP000774804">
    <property type="component" value="Unassembled WGS sequence"/>
</dbReference>